<proteinExistence type="predicted"/>
<keyword evidence="3" id="KW-1185">Reference proteome</keyword>
<evidence type="ECO:0000313" key="3">
    <source>
        <dbReference type="Proteomes" id="UP000054937"/>
    </source>
</evidence>
<keyword evidence="1" id="KW-1133">Transmembrane helix</keyword>
<name>A0A0V0QDJ1_PSEPJ</name>
<keyword evidence="1" id="KW-0812">Transmembrane</keyword>
<protein>
    <submittedName>
        <fullName evidence="2">Uncharacterized protein</fullName>
    </submittedName>
</protein>
<dbReference type="InParanoid" id="A0A0V0QDJ1"/>
<accession>A0A0V0QDJ1</accession>
<gene>
    <name evidence="2" type="ORF">PPERSA_10699</name>
</gene>
<evidence type="ECO:0000256" key="1">
    <source>
        <dbReference type="SAM" id="Phobius"/>
    </source>
</evidence>
<dbReference type="AlphaFoldDB" id="A0A0V0QDJ1"/>
<sequence length="267" mass="31399">MYMYLYLQSSTSVKKLYELFQDGALPVDFEGVKVFLLAEVQSINEVEPLLFLQFAGNDLFFVENGEFCKVVYYSEFFFEGLLESELVAALLFEVFVFFYGEGNFFALTQLAQDSEQVAVVVREEDEFYVGKVYWEGNVEVDFVVAARYQVRDFAVDFQGFCDFEEFGDEGLYLRDYVVLLYYQEEVGYVLVFGRVFHDFLLEFGQAQDLDGLDFSDFYLPFAVHFFVKENCQKIQDFFIVLLLNYLILHLLLFERYFTILGVFLKVY</sequence>
<keyword evidence="1" id="KW-0472">Membrane</keyword>
<evidence type="ECO:0000313" key="2">
    <source>
        <dbReference type="EMBL" id="KRX00200.1"/>
    </source>
</evidence>
<dbReference type="EMBL" id="LDAU01000194">
    <property type="protein sequence ID" value="KRX00200.1"/>
    <property type="molecule type" value="Genomic_DNA"/>
</dbReference>
<feature type="transmembrane region" description="Helical" evidence="1">
    <location>
        <begin position="237"/>
        <end position="264"/>
    </location>
</feature>
<comment type="caution">
    <text evidence="2">The sequence shown here is derived from an EMBL/GenBank/DDBJ whole genome shotgun (WGS) entry which is preliminary data.</text>
</comment>
<organism evidence="2 3">
    <name type="scientific">Pseudocohnilembus persalinus</name>
    <name type="common">Ciliate</name>
    <dbReference type="NCBI Taxonomy" id="266149"/>
    <lineage>
        <taxon>Eukaryota</taxon>
        <taxon>Sar</taxon>
        <taxon>Alveolata</taxon>
        <taxon>Ciliophora</taxon>
        <taxon>Intramacronucleata</taxon>
        <taxon>Oligohymenophorea</taxon>
        <taxon>Scuticociliatia</taxon>
        <taxon>Philasterida</taxon>
        <taxon>Pseudocohnilembidae</taxon>
        <taxon>Pseudocohnilembus</taxon>
    </lineage>
</organism>
<reference evidence="2 3" key="1">
    <citation type="journal article" date="2015" name="Sci. Rep.">
        <title>Genome of the facultative scuticociliatosis pathogen Pseudocohnilembus persalinus provides insight into its virulence through horizontal gene transfer.</title>
        <authorList>
            <person name="Xiong J."/>
            <person name="Wang G."/>
            <person name="Cheng J."/>
            <person name="Tian M."/>
            <person name="Pan X."/>
            <person name="Warren A."/>
            <person name="Jiang C."/>
            <person name="Yuan D."/>
            <person name="Miao W."/>
        </authorList>
    </citation>
    <scope>NUCLEOTIDE SEQUENCE [LARGE SCALE GENOMIC DNA]</scope>
    <source>
        <strain evidence="2">36N120E</strain>
    </source>
</reference>
<dbReference type="Proteomes" id="UP000054937">
    <property type="component" value="Unassembled WGS sequence"/>
</dbReference>